<name>A0A2X2C8M0_PROMI</name>
<dbReference type="Proteomes" id="UP000251485">
    <property type="component" value="Unassembled WGS sequence"/>
</dbReference>
<protein>
    <submittedName>
        <fullName evidence="1">Uncharacterized protein</fullName>
    </submittedName>
</protein>
<sequence length="123" mass="14626">MVNEDGVDKWIINKYPGEKSGSSDFNSDFKDMNYYNQYKSIIVRMNDIFEIEKEINYKDDGMTRKSKYFVSISKLVNDSHKWMQGRNYRFFIDSMVSKQLKNKGLEVNYKKIDGITNFCNCSY</sequence>
<evidence type="ECO:0000313" key="1">
    <source>
        <dbReference type="EMBL" id="SPY96515.1"/>
    </source>
</evidence>
<evidence type="ECO:0000313" key="2">
    <source>
        <dbReference type="Proteomes" id="UP000251485"/>
    </source>
</evidence>
<organism evidence="1 2">
    <name type="scientific">Proteus mirabilis</name>
    <dbReference type="NCBI Taxonomy" id="584"/>
    <lineage>
        <taxon>Bacteria</taxon>
        <taxon>Pseudomonadati</taxon>
        <taxon>Pseudomonadota</taxon>
        <taxon>Gammaproteobacteria</taxon>
        <taxon>Enterobacterales</taxon>
        <taxon>Morganellaceae</taxon>
        <taxon>Proteus</taxon>
    </lineage>
</organism>
<reference evidence="1 2" key="1">
    <citation type="submission" date="2018-06" db="EMBL/GenBank/DDBJ databases">
        <authorList>
            <consortium name="Pathogen Informatics"/>
            <person name="Doyle S."/>
        </authorList>
    </citation>
    <scope>NUCLEOTIDE SEQUENCE [LARGE SCALE GENOMIC DNA]</scope>
    <source>
        <strain evidence="1 2">NCTC10975</strain>
    </source>
</reference>
<gene>
    <name evidence="1" type="ORF">NCTC10975_02233</name>
</gene>
<dbReference type="EMBL" id="UAUE01000016">
    <property type="protein sequence ID" value="SPY96515.1"/>
    <property type="molecule type" value="Genomic_DNA"/>
</dbReference>
<accession>A0A2X2C8M0</accession>
<proteinExistence type="predicted"/>
<dbReference type="AlphaFoldDB" id="A0A2X2C8M0"/>